<dbReference type="GO" id="GO:0000307">
    <property type="term" value="C:cyclin-dependent protein kinase holoenzyme complex"/>
    <property type="evidence" value="ECO:0000318"/>
    <property type="project" value="GO_Central"/>
</dbReference>
<proteinExistence type="predicted"/>
<reference evidence="6" key="2">
    <citation type="submission" date="2015-06" db="UniProtKB">
        <authorList>
            <consortium name="EnsemblPlants"/>
        </authorList>
    </citation>
    <scope>IDENTIFICATION</scope>
    <source>
        <strain evidence="6">DM1-3 516 R44</strain>
    </source>
</reference>
<keyword evidence="2 3" id="KW-0067">ATP-binding</keyword>
<dbReference type="GO" id="GO:0008353">
    <property type="term" value="F:RNA polymerase II CTD heptapeptide repeat kinase activity"/>
    <property type="evidence" value="ECO:0000318"/>
    <property type="project" value="GO_Central"/>
</dbReference>
<dbReference type="InterPro" id="IPR000719">
    <property type="entry name" value="Prot_kinase_dom"/>
</dbReference>
<evidence type="ECO:0000256" key="4">
    <source>
        <dbReference type="SAM" id="MobiDB-lite"/>
    </source>
</evidence>
<reference evidence="7" key="1">
    <citation type="journal article" date="2011" name="Nature">
        <title>Genome sequence and analysis of the tuber crop potato.</title>
        <authorList>
            <consortium name="The Potato Genome Sequencing Consortium"/>
        </authorList>
    </citation>
    <scope>NUCLEOTIDE SEQUENCE [LARGE SCALE GENOMIC DNA]</scope>
    <source>
        <strain evidence="7">cv. DM1-3 516 R44</strain>
    </source>
</reference>
<dbReference type="Gramene" id="PGSC0003DMT400073934">
    <property type="protein sequence ID" value="PGSC0003DMT400073934"/>
    <property type="gene ID" value="PGSC0003DMG401028731"/>
</dbReference>
<feature type="binding site" evidence="3">
    <location>
        <position position="116"/>
    </location>
    <ligand>
        <name>ATP</name>
        <dbReference type="ChEBI" id="CHEBI:30616"/>
    </ligand>
</feature>
<dbReference type="AlphaFoldDB" id="M1CSV7"/>
<dbReference type="InParanoid" id="M1CSV7"/>
<dbReference type="HOGENOM" id="CLU_714571_0_0_1"/>
<dbReference type="GO" id="GO:0005524">
    <property type="term" value="F:ATP binding"/>
    <property type="evidence" value="ECO:0007669"/>
    <property type="project" value="UniProtKB-UniRule"/>
</dbReference>
<dbReference type="EnsemblPlants" id="PGSC0003DMT400073934">
    <property type="protein sequence ID" value="PGSC0003DMT400073934"/>
    <property type="gene ID" value="PGSC0003DMG401028731"/>
</dbReference>
<dbReference type="PANTHER" id="PTHR24056">
    <property type="entry name" value="CELL DIVISION PROTEIN KINASE"/>
    <property type="match status" value="1"/>
</dbReference>
<dbReference type="GO" id="GO:0032968">
    <property type="term" value="P:positive regulation of transcription elongation by RNA polymerase II"/>
    <property type="evidence" value="ECO:0000318"/>
    <property type="project" value="GO_Central"/>
</dbReference>
<protein>
    <submittedName>
        <fullName evidence="6">Serine/threonine-protein kinase cdk9</fullName>
    </submittedName>
</protein>
<name>M1CSV7_SOLTU</name>
<accession>M1CSV7</accession>
<keyword evidence="1 3" id="KW-0547">Nucleotide-binding</keyword>
<feature type="region of interest" description="Disordered" evidence="4">
    <location>
        <begin position="367"/>
        <end position="387"/>
    </location>
</feature>
<dbReference type="PaxDb" id="4113-PGSC0003DMT400073934"/>
<dbReference type="Proteomes" id="UP000011115">
    <property type="component" value="Unassembled WGS sequence"/>
</dbReference>
<feature type="domain" description="Protein kinase" evidence="5">
    <location>
        <begin position="1"/>
        <end position="269"/>
    </location>
</feature>
<feature type="compositionally biased region" description="Basic and acidic residues" evidence="4">
    <location>
        <begin position="371"/>
        <end position="387"/>
    </location>
</feature>
<dbReference type="Gene3D" id="3.30.200.20">
    <property type="entry name" value="Phosphorylase Kinase, domain 1"/>
    <property type="match status" value="1"/>
</dbReference>
<organism evidence="6 7">
    <name type="scientific">Solanum tuberosum</name>
    <name type="common">Potato</name>
    <dbReference type="NCBI Taxonomy" id="4113"/>
    <lineage>
        <taxon>Eukaryota</taxon>
        <taxon>Viridiplantae</taxon>
        <taxon>Streptophyta</taxon>
        <taxon>Embryophyta</taxon>
        <taxon>Tracheophyta</taxon>
        <taxon>Spermatophyta</taxon>
        <taxon>Magnoliopsida</taxon>
        <taxon>eudicotyledons</taxon>
        <taxon>Gunneridae</taxon>
        <taxon>Pentapetalae</taxon>
        <taxon>asterids</taxon>
        <taxon>lamiids</taxon>
        <taxon>Solanales</taxon>
        <taxon>Solanaceae</taxon>
        <taxon>Solanoideae</taxon>
        <taxon>Solaneae</taxon>
        <taxon>Solanum</taxon>
    </lineage>
</organism>
<evidence type="ECO:0000256" key="3">
    <source>
        <dbReference type="PROSITE-ProRule" id="PRU10141"/>
    </source>
</evidence>
<evidence type="ECO:0000313" key="6">
    <source>
        <dbReference type="EnsemblPlants" id="PGSC0003DMT400073934"/>
    </source>
</evidence>
<dbReference type="InterPro" id="IPR017441">
    <property type="entry name" value="Protein_kinase_ATP_BS"/>
</dbReference>
<dbReference type="InterPro" id="IPR011009">
    <property type="entry name" value="Kinase-like_dom_sf"/>
</dbReference>
<evidence type="ECO:0000313" key="7">
    <source>
        <dbReference type="Proteomes" id="UP000011115"/>
    </source>
</evidence>
<dbReference type="PROSITE" id="PS50011">
    <property type="entry name" value="PROTEIN_KINASE_DOM"/>
    <property type="match status" value="1"/>
</dbReference>
<sequence>MDFRYSRIFSTIRDESDEGTKASDVGVETFTAEEIFHARRRKPNTRLSRGVPKGIKGDLVAAGWPNWLVAAAGNALNGWLPRRADAFEFVDLIGQGAYSNAYKARDTVLNKVVALKKVRLDNLDPENFGLSTFFDPEQSIPLTSNIVTLWYRPPELLLGSNCYGVGVDLWGVGCVLGELFTGKPIMPGKTEVEQLHKVLKLCGSPSDDFWQKPKLPNAKIFKPIEPYRRNLEATFHDVPAAAVRLMDTLISIEAEYRGTAALALKSEFFTTEPFACDASSLPQCPPCREISAQFYAKKTEIMGRRDQQYVRNRIRAIQVDEANAPLERNMDRRRLLPLAKSRNKLDKKNEYVTGGVLKEGTNSSAFFQVSSRKEPIHDDHDSKGKKK</sequence>
<keyword evidence="7" id="KW-1185">Reference proteome</keyword>
<dbReference type="PANTHER" id="PTHR24056:SF526">
    <property type="entry name" value="PROTEIN KINASE DOMAIN-CONTAINING PROTEIN"/>
    <property type="match status" value="1"/>
</dbReference>
<dbReference type="PROSITE" id="PS00107">
    <property type="entry name" value="PROTEIN_KINASE_ATP"/>
    <property type="match status" value="1"/>
</dbReference>
<dbReference type="GO" id="GO:0005634">
    <property type="term" value="C:nucleus"/>
    <property type="evidence" value="ECO:0000318"/>
    <property type="project" value="GO_Central"/>
</dbReference>
<dbReference type="InterPro" id="IPR050108">
    <property type="entry name" value="CDK"/>
</dbReference>
<dbReference type="STRING" id="4113.M1CSV7"/>
<dbReference type="SMART" id="SM00220">
    <property type="entry name" value="S_TKc"/>
    <property type="match status" value="1"/>
</dbReference>
<dbReference type="SUPFAM" id="SSF56112">
    <property type="entry name" value="Protein kinase-like (PK-like)"/>
    <property type="match status" value="1"/>
</dbReference>
<dbReference type="Gene3D" id="1.10.510.10">
    <property type="entry name" value="Transferase(Phosphotransferase) domain 1"/>
    <property type="match status" value="1"/>
</dbReference>
<dbReference type="Pfam" id="PF00069">
    <property type="entry name" value="Pkinase"/>
    <property type="match status" value="1"/>
</dbReference>
<dbReference type="eggNOG" id="KOG0600">
    <property type="taxonomic scope" value="Eukaryota"/>
</dbReference>
<evidence type="ECO:0000256" key="2">
    <source>
        <dbReference type="ARBA" id="ARBA00022840"/>
    </source>
</evidence>
<evidence type="ECO:0000259" key="5">
    <source>
        <dbReference type="PROSITE" id="PS50011"/>
    </source>
</evidence>
<evidence type="ECO:0000256" key="1">
    <source>
        <dbReference type="ARBA" id="ARBA00022741"/>
    </source>
</evidence>